<reference evidence="1 3" key="1">
    <citation type="submission" date="2015-09" db="EMBL/GenBank/DDBJ databases">
        <authorList>
            <consortium name="Pathogen Informatics"/>
        </authorList>
    </citation>
    <scope>NUCLEOTIDE SEQUENCE [LARGE SCALE GENOMIC DNA]</scope>
    <source>
        <strain evidence="1 3">2789STDY5834846</strain>
    </source>
</reference>
<gene>
    <name evidence="2" type="ORF">BFLFYP10_01945</name>
    <name evidence="1" type="ORF">ERS852461_04777</name>
</gene>
<dbReference type="EMBL" id="CACRSZ010000049">
    <property type="protein sequence ID" value="VYT24137.1"/>
    <property type="molecule type" value="Genomic_DNA"/>
</dbReference>
<dbReference type="Proteomes" id="UP000095606">
    <property type="component" value="Unassembled WGS sequence"/>
</dbReference>
<organism evidence="1 3">
    <name type="scientific">Bacteroides faecis</name>
    <dbReference type="NCBI Taxonomy" id="674529"/>
    <lineage>
        <taxon>Bacteria</taxon>
        <taxon>Pseudomonadati</taxon>
        <taxon>Bacteroidota</taxon>
        <taxon>Bacteroidia</taxon>
        <taxon>Bacteroidales</taxon>
        <taxon>Bacteroidaceae</taxon>
        <taxon>Bacteroides</taxon>
    </lineage>
</organism>
<sequence>MEKQYANQIADIINISKNRDYVPPDINGRNLSE</sequence>
<reference evidence="2" key="2">
    <citation type="submission" date="2019-11" db="EMBL/GenBank/DDBJ databases">
        <authorList>
            <person name="Feng L."/>
        </authorList>
    </citation>
    <scope>NUCLEOTIDE SEQUENCE</scope>
    <source>
        <strain evidence="2">BfaecisLFYP10</strain>
    </source>
</reference>
<evidence type="ECO:0000313" key="1">
    <source>
        <dbReference type="EMBL" id="CUQ26962.1"/>
    </source>
</evidence>
<accession>A0A174UXG5</accession>
<dbReference type="AlphaFoldDB" id="A0A174UXG5"/>
<dbReference type="EMBL" id="CZAE01000035">
    <property type="protein sequence ID" value="CUQ26962.1"/>
    <property type="molecule type" value="Genomic_DNA"/>
</dbReference>
<name>A0A174UXG5_9BACE</name>
<protein>
    <submittedName>
        <fullName evidence="1">Uncharacterized protein</fullName>
    </submittedName>
</protein>
<accession>A0A6N2V3H5</accession>
<evidence type="ECO:0000313" key="3">
    <source>
        <dbReference type="Proteomes" id="UP000095606"/>
    </source>
</evidence>
<proteinExistence type="predicted"/>
<evidence type="ECO:0000313" key="2">
    <source>
        <dbReference type="EMBL" id="VYT24137.1"/>
    </source>
</evidence>